<evidence type="ECO:0000256" key="3">
    <source>
        <dbReference type="ARBA" id="ARBA00022989"/>
    </source>
</evidence>
<accession>A0A7C9DCQ0</accession>
<sequence length="205" mass="23509">MGSLIRSFFQSMLKMFNAIIGMAGIAMVLYSLWMIHVWHRQTGHSPFDDDYPVPWFIYTFLGLGVLYCLITCSGHIAAETLSGCCLYIYMMLMFLLLVLEGVLIADVFLNRNWEQDFPKDPTGNFHELETFIKENFDFCKWIGLTILVAQGMAFLLGIVLKALGPHRERNYESDEEYSASRHPLLRNAAEPSPYVVVDPMYGTRK</sequence>
<dbReference type="Pfam" id="PF00335">
    <property type="entry name" value="Tetraspanin"/>
    <property type="match status" value="1"/>
</dbReference>
<evidence type="ECO:0008006" key="7">
    <source>
        <dbReference type="Google" id="ProtNLM"/>
    </source>
</evidence>
<reference evidence="6" key="2">
    <citation type="submission" date="2020-07" db="EMBL/GenBank/DDBJ databases">
        <authorList>
            <person name="Vera ALvarez R."/>
            <person name="Arias-Moreno D.M."/>
            <person name="Jimenez-Jacinto V."/>
            <person name="Jimenez-Bremont J.F."/>
            <person name="Swaminathan K."/>
            <person name="Moose S.P."/>
            <person name="Guerrero-Gonzalez M.L."/>
            <person name="Marino-Ramirez L."/>
            <person name="Landsman D."/>
            <person name="Rodriguez-Kessler M."/>
            <person name="Delgado-Sanchez P."/>
        </authorList>
    </citation>
    <scope>NUCLEOTIDE SEQUENCE</scope>
    <source>
        <tissue evidence="6">Cladode</tissue>
    </source>
</reference>
<feature type="transmembrane region" description="Helical" evidence="5">
    <location>
        <begin position="141"/>
        <end position="160"/>
    </location>
</feature>
<organism evidence="6">
    <name type="scientific">Opuntia streptacantha</name>
    <name type="common">Prickly pear cactus</name>
    <name type="synonym">Opuntia cardona</name>
    <dbReference type="NCBI Taxonomy" id="393608"/>
    <lineage>
        <taxon>Eukaryota</taxon>
        <taxon>Viridiplantae</taxon>
        <taxon>Streptophyta</taxon>
        <taxon>Embryophyta</taxon>
        <taxon>Tracheophyta</taxon>
        <taxon>Spermatophyta</taxon>
        <taxon>Magnoliopsida</taxon>
        <taxon>eudicotyledons</taxon>
        <taxon>Gunneridae</taxon>
        <taxon>Pentapetalae</taxon>
        <taxon>Caryophyllales</taxon>
        <taxon>Cactineae</taxon>
        <taxon>Cactaceae</taxon>
        <taxon>Opuntioideae</taxon>
        <taxon>Opuntia</taxon>
    </lineage>
</organism>
<keyword evidence="4 5" id="KW-0472">Membrane</keyword>
<feature type="transmembrane region" description="Helical" evidence="5">
    <location>
        <begin position="86"/>
        <end position="109"/>
    </location>
</feature>
<evidence type="ECO:0000256" key="5">
    <source>
        <dbReference type="SAM" id="Phobius"/>
    </source>
</evidence>
<dbReference type="InterPro" id="IPR018499">
    <property type="entry name" value="Tetraspanin/Peripherin"/>
</dbReference>
<keyword evidence="2 5" id="KW-0812">Transmembrane</keyword>
<dbReference type="EMBL" id="GISG01116060">
    <property type="protein sequence ID" value="MBA4639920.1"/>
    <property type="molecule type" value="Transcribed_RNA"/>
</dbReference>
<feature type="transmembrane region" description="Helical" evidence="5">
    <location>
        <begin position="12"/>
        <end position="35"/>
    </location>
</feature>
<dbReference type="GO" id="GO:0016020">
    <property type="term" value="C:membrane"/>
    <property type="evidence" value="ECO:0007669"/>
    <property type="project" value="UniProtKB-SubCell"/>
</dbReference>
<evidence type="ECO:0000256" key="2">
    <source>
        <dbReference type="ARBA" id="ARBA00022692"/>
    </source>
</evidence>
<feature type="transmembrane region" description="Helical" evidence="5">
    <location>
        <begin position="55"/>
        <end position="74"/>
    </location>
</feature>
<evidence type="ECO:0000256" key="1">
    <source>
        <dbReference type="ARBA" id="ARBA00004141"/>
    </source>
</evidence>
<protein>
    <recommendedName>
        <fullName evidence="7">Tetraspanin/Peripherin</fullName>
    </recommendedName>
</protein>
<dbReference type="AlphaFoldDB" id="A0A7C9DCQ0"/>
<evidence type="ECO:0000313" key="6">
    <source>
        <dbReference type="EMBL" id="MBA4639920.1"/>
    </source>
</evidence>
<reference evidence="6" key="1">
    <citation type="journal article" date="2013" name="J. Plant Res.">
        <title>Effect of fungi and light on seed germination of three Opuntia species from semiarid lands of central Mexico.</title>
        <authorList>
            <person name="Delgado-Sanchez P."/>
            <person name="Jimenez-Bremont J.F."/>
            <person name="Guerrero-Gonzalez Mde L."/>
            <person name="Flores J."/>
        </authorList>
    </citation>
    <scope>NUCLEOTIDE SEQUENCE</scope>
    <source>
        <tissue evidence="6">Cladode</tissue>
    </source>
</reference>
<keyword evidence="3 5" id="KW-1133">Transmembrane helix</keyword>
<evidence type="ECO:0000256" key="4">
    <source>
        <dbReference type="ARBA" id="ARBA00023136"/>
    </source>
</evidence>
<comment type="subcellular location">
    <subcellularLocation>
        <location evidence="1">Membrane</location>
        <topology evidence="1">Multi-pass membrane protein</topology>
    </subcellularLocation>
</comment>
<proteinExistence type="predicted"/>
<name>A0A7C9DCQ0_OPUST</name>